<organism evidence="4 5">
    <name type="scientific">Acer yangbiense</name>
    <dbReference type="NCBI Taxonomy" id="1000413"/>
    <lineage>
        <taxon>Eukaryota</taxon>
        <taxon>Viridiplantae</taxon>
        <taxon>Streptophyta</taxon>
        <taxon>Embryophyta</taxon>
        <taxon>Tracheophyta</taxon>
        <taxon>Spermatophyta</taxon>
        <taxon>Magnoliopsida</taxon>
        <taxon>eudicotyledons</taxon>
        <taxon>Gunneridae</taxon>
        <taxon>Pentapetalae</taxon>
        <taxon>rosids</taxon>
        <taxon>malvids</taxon>
        <taxon>Sapindales</taxon>
        <taxon>Sapindaceae</taxon>
        <taxon>Hippocastanoideae</taxon>
        <taxon>Acereae</taxon>
        <taxon>Acer</taxon>
    </lineage>
</organism>
<dbReference type="OrthoDB" id="10040922at2759"/>
<feature type="transmembrane region" description="Helical" evidence="2">
    <location>
        <begin position="137"/>
        <end position="159"/>
    </location>
</feature>
<reference evidence="5" key="1">
    <citation type="journal article" date="2019" name="Gigascience">
        <title>De novo genome assembly of the endangered Acer yangbiense, a plant species with extremely small populations endemic to Yunnan Province, China.</title>
        <authorList>
            <person name="Yang J."/>
            <person name="Wariss H.M."/>
            <person name="Tao L."/>
            <person name="Zhang R."/>
            <person name="Yun Q."/>
            <person name="Hollingsworth P."/>
            <person name="Dao Z."/>
            <person name="Luo G."/>
            <person name="Guo H."/>
            <person name="Ma Y."/>
            <person name="Sun W."/>
        </authorList>
    </citation>
    <scope>NUCLEOTIDE SEQUENCE [LARGE SCALE GENOMIC DNA]</scope>
    <source>
        <strain evidence="5">cv. Malutang</strain>
    </source>
</reference>
<proteinExistence type="predicted"/>
<evidence type="ECO:0000259" key="3">
    <source>
        <dbReference type="Pfam" id="PF13962"/>
    </source>
</evidence>
<comment type="caution">
    <text evidence="4">The sequence shown here is derived from an EMBL/GenBank/DDBJ whole genome shotgun (WGS) entry which is preliminary data.</text>
</comment>
<feature type="domain" description="PGG" evidence="3">
    <location>
        <begin position="71"/>
        <end position="158"/>
    </location>
</feature>
<dbReference type="PANTHER" id="PTHR24177">
    <property type="entry name" value="CASKIN"/>
    <property type="match status" value="1"/>
</dbReference>
<dbReference type="PANTHER" id="PTHR24177:SF427">
    <property type="entry name" value="ANKYRIN REPEAT FAMILY PROTEIN"/>
    <property type="match status" value="1"/>
</dbReference>
<evidence type="ECO:0000313" key="4">
    <source>
        <dbReference type="EMBL" id="TXG74279.1"/>
    </source>
</evidence>
<name>A0A5C7IYR1_9ROSI</name>
<evidence type="ECO:0000256" key="1">
    <source>
        <dbReference type="SAM" id="MobiDB-lite"/>
    </source>
</evidence>
<keyword evidence="2" id="KW-0472">Membrane</keyword>
<accession>A0A5C7IYR1</accession>
<dbReference type="Pfam" id="PF13962">
    <property type="entry name" value="PGG"/>
    <property type="match status" value="1"/>
</dbReference>
<dbReference type="GO" id="GO:0016020">
    <property type="term" value="C:membrane"/>
    <property type="evidence" value="ECO:0007669"/>
    <property type="project" value="TreeGrafter"/>
</dbReference>
<keyword evidence="5" id="KW-1185">Reference proteome</keyword>
<evidence type="ECO:0000256" key="2">
    <source>
        <dbReference type="SAM" id="Phobius"/>
    </source>
</evidence>
<dbReference type="AlphaFoldDB" id="A0A5C7IYR1"/>
<dbReference type="Proteomes" id="UP000323000">
    <property type="component" value="Chromosome 1"/>
</dbReference>
<gene>
    <name evidence="4" type="ORF">EZV62_002858</name>
</gene>
<dbReference type="EMBL" id="VAHF01000001">
    <property type="protein sequence ID" value="TXG74279.1"/>
    <property type="molecule type" value="Genomic_DNA"/>
</dbReference>
<feature type="region of interest" description="Disordered" evidence="1">
    <location>
        <begin position="57"/>
        <end position="80"/>
    </location>
</feature>
<feature type="transmembrane region" description="Helical" evidence="2">
    <location>
        <begin position="91"/>
        <end position="116"/>
    </location>
</feature>
<feature type="transmembrane region" description="Helical" evidence="2">
    <location>
        <begin position="165"/>
        <end position="182"/>
    </location>
</feature>
<evidence type="ECO:0000313" key="5">
    <source>
        <dbReference type="Proteomes" id="UP000323000"/>
    </source>
</evidence>
<feature type="compositionally biased region" description="Basic and acidic residues" evidence="1">
    <location>
        <begin position="57"/>
        <end position="71"/>
    </location>
</feature>
<protein>
    <recommendedName>
        <fullName evidence="3">PGG domain-containing protein</fullName>
    </recommendedName>
</protein>
<keyword evidence="2" id="KW-0812">Transmembrane</keyword>
<keyword evidence="2" id="KW-1133">Transmembrane helix</keyword>
<sequence length="210" mass="23540">MQVFNHHNHNATDIVSANEPISSEWLPDLFLWVLEAYKVKRGLRIIVSENDNIGEGKDEGNIVKSKSKEDGGVEDEDKGPDQGAAILTRNIAFRAFVILNTISMFFSCLAVFTHLAESSAIHVPDTRKLYKQMRFRLVLIVYAMMAMIGAFLSGTYAVLHSDRNLAISACVVPVAMFAYLGLSNNTIESLLLFSLKMDQKIYNFRQNMST</sequence>
<dbReference type="InterPro" id="IPR026961">
    <property type="entry name" value="PGG_dom"/>
</dbReference>